<proteinExistence type="predicted"/>
<evidence type="ECO:0000313" key="2">
    <source>
        <dbReference type="Proteomes" id="UP001143856"/>
    </source>
</evidence>
<accession>A0ACC1P7S8</accession>
<name>A0ACC1P7S8_9PEZI</name>
<comment type="caution">
    <text evidence="1">The sequence shown here is derived from an EMBL/GenBank/DDBJ whole genome shotgun (WGS) entry which is preliminary data.</text>
</comment>
<protein>
    <submittedName>
        <fullName evidence="1">Uncharacterized protein</fullName>
    </submittedName>
</protein>
<keyword evidence="2" id="KW-1185">Reference proteome</keyword>
<evidence type="ECO:0000313" key="1">
    <source>
        <dbReference type="EMBL" id="KAJ2988160.1"/>
    </source>
</evidence>
<dbReference type="Proteomes" id="UP001143856">
    <property type="component" value="Unassembled WGS sequence"/>
</dbReference>
<dbReference type="EMBL" id="JAPDGR010000687">
    <property type="protein sequence ID" value="KAJ2988160.1"/>
    <property type="molecule type" value="Genomic_DNA"/>
</dbReference>
<organism evidence="1 2">
    <name type="scientific">Xylaria curta</name>
    <dbReference type="NCBI Taxonomy" id="42375"/>
    <lineage>
        <taxon>Eukaryota</taxon>
        <taxon>Fungi</taxon>
        <taxon>Dikarya</taxon>
        <taxon>Ascomycota</taxon>
        <taxon>Pezizomycotina</taxon>
        <taxon>Sordariomycetes</taxon>
        <taxon>Xylariomycetidae</taxon>
        <taxon>Xylariales</taxon>
        <taxon>Xylariaceae</taxon>
        <taxon>Xylaria</taxon>
    </lineage>
</organism>
<sequence>MIGDIELQYMIDAPFETNLYTKPTKEYQIESFAMNVFNGSASMNDSEYIPSPKLRRNDGDLYIIFLSGNGVYFSEPSLDVWYRASTRYSEAMQTITDSTSDRFIFDEPASPLGCVEQTQLCFEALPQGKQCGPLASFFDAFTTALRMSPSEAATAQSDWVLNQIAGATVDNVVKTLGAHALSSRRNLHLGSQGPIAQNQWQLDVTYWWATTLALSQGNFIDYTVGPSDRRLEKYIIPPMDTAICSSQVCETYPLDETQWR</sequence>
<gene>
    <name evidence="1" type="ORF">NUW58_g4122</name>
</gene>
<reference evidence="1" key="1">
    <citation type="submission" date="2022-10" db="EMBL/GenBank/DDBJ databases">
        <title>Genome Sequence of Xylaria curta.</title>
        <authorList>
            <person name="Buettner E."/>
        </authorList>
    </citation>
    <scope>NUCLEOTIDE SEQUENCE</scope>
    <source>
        <strain evidence="1">Babe10</strain>
    </source>
</reference>